<dbReference type="EMBL" id="LSSK01000039">
    <property type="protein sequence ID" value="OMH85851.1"/>
    <property type="molecule type" value="Genomic_DNA"/>
</dbReference>
<feature type="compositionally biased region" description="Polar residues" evidence="1">
    <location>
        <begin position="1298"/>
        <end position="1314"/>
    </location>
</feature>
<gene>
    <name evidence="2" type="ORF">AX774_g596</name>
</gene>
<evidence type="ECO:0000313" key="2">
    <source>
        <dbReference type="EMBL" id="OMH85851.1"/>
    </source>
</evidence>
<feature type="region of interest" description="Disordered" evidence="1">
    <location>
        <begin position="72"/>
        <end position="122"/>
    </location>
</feature>
<organism evidence="2 3">
    <name type="scientific">Zancudomyces culisetae</name>
    <name type="common">Gut fungus</name>
    <name type="synonym">Smittium culisetae</name>
    <dbReference type="NCBI Taxonomy" id="1213189"/>
    <lineage>
        <taxon>Eukaryota</taxon>
        <taxon>Fungi</taxon>
        <taxon>Fungi incertae sedis</taxon>
        <taxon>Zoopagomycota</taxon>
        <taxon>Kickxellomycotina</taxon>
        <taxon>Harpellomycetes</taxon>
        <taxon>Harpellales</taxon>
        <taxon>Legeriomycetaceae</taxon>
        <taxon>Zancudomyces</taxon>
    </lineage>
</organism>
<protein>
    <submittedName>
        <fullName evidence="2">Tetratricopeptide repeat protein 39B</fullName>
    </submittedName>
</protein>
<reference evidence="3" key="1">
    <citation type="submission" date="2017-01" db="EMBL/GenBank/DDBJ databases">
        <authorList>
            <person name="Wang Y."/>
            <person name="White M."/>
            <person name="Kvist S."/>
            <person name="Moncalvo J.-M."/>
        </authorList>
    </citation>
    <scope>NUCLEOTIDE SEQUENCE [LARGE SCALE GENOMIC DNA]</scope>
    <source>
        <strain evidence="3">COL-18-3</strain>
    </source>
</reference>
<dbReference type="Proteomes" id="UP000188320">
    <property type="component" value="Unassembled WGS sequence"/>
</dbReference>
<name>A0A1R1PXZ8_ZANCU</name>
<proteinExistence type="predicted"/>
<feature type="compositionally biased region" description="Basic and acidic residues" evidence="1">
    <location>
        <begin position="327"/>
        <end position="347"/>
    </location>
</feature>
<accession>A0A1R1PXZ8</accession>
<feature type="region of interest" description="Disordered" evidence="1">
    <location>
        <begin position="322"/>
        <end position="347"/>
    </location>
</feature>
<evidence type="ECO:0000256" key="1">
    <source>
        <dbReference type="SAM" id="MobiDB-lite"/>
    </source>
</evidence>
<evidence type="ECO:0000313" key="3">
    <source>
        <dbReference type="Proteomes" id="UP000188320"/>
    </source>
</evidence>
<dbReference type="OrthoDB" id="43460at2759"/>
<sequence>MTSLEMETEGVARDGKLGRGSTFTTRFLSIRTKIVKEVGNIGESIKKREGLSGKDIKEKIKSKFKRKDRNVYTEDDTGNDFQQEGHSLLHSHSDRDLTRTISGEPDRNPIQGNYPNETWENRSKDNDVYKKSSRFRDFYKRKSKKGHVEVMDISGNCTDTEIVKRKNIAKKQSLITSKKNKRDSITLATNKSFENGFKKTGESNELHTDDIKVVPQNAGGILDKSVGEAAEVKRYQEGENGLAKIDREHSDNAESNVGSETIIDKESEIGLQSNSTNIPTNTYNRVLDGVKPVGMTVQNTQKSLAYTRDDSNDVTCLEGVQSKRKQTREENYGDARKPTMGSEKQEYPQYQKKEIQGLLDAYDSLKLFINAKYEDSEKIFRARMDEDNIYILEGYAMIQLVKAMVTFDRSILEETFRASTQLVDKAQKRRKTAHGKVVKGKESTKGAGIAGAFYGMMVSGVNMISGAVIAASSTALGSSEEAIYGRLRAMSIEQRHAELICAEGILMKAVANIVINEGILGFLKEGWNIKTAISIYKESYRFLKWAFQTQEENDIYEQIDDEYISGVYLGVGIFNIVMSMLPKRVLKMVSLLGLSGSREVGLDLLAKSANVYNYREIYKNMDIDFERGNISNDYTGSSDCNDSASLSSRSSTSSINTFFTAMEEIEEEKDNVFDRKRGLRSQLSYLVLLGFHTVVCPESCIRERNGVEFAKKIIEEQVTEFPNSHLINFFAGRIEELEQRSENAIQLYSFVASSGQNSERMGSVKQNENVNAKINDGWIKMTHLGVWQKSLVLLGMRRWEEACEGFEVLRTQSRWSTAVYTYCVAVCRWEKYLELSKTKNHSTDPSTLKKMFNDICELFESVEKLKKKIAGKTVPAEKYVTRKSKKFFLQKKYLMRPGLELLLIYNCIPKMSQKTVDELVLQVNSELESLLSISPPSRTDVDGDTSVDFGDVNKSTAYVDESLALGEFGRISIQTITKAWLENDNKDVSCSGNYKNDVFCYRHAYYSDDLALLLTLKAYAYNHLSRLVSKKIYTEKALRDSQSTFLTELTCQYVNYTKLARIFAVRCLRLSGLIKLDHYTLAASRFILGCIYLDLDIELITSYDKSKQSNELQTQVHTFEYESSKNLNLHIAQHHLKLIMDTTLFSSYPECFDAINTKKQSSSDETLEKSVEPSLDSLNVNHESNYCDRTLAMEWWFKPYFDSALFDSLVKIRSELTGSFSTSCGDLLKDNIEHNEDEDFELSSNLHYQLVKNSYLEQPNLDLQFGWSKATFNRRYLLPTLSPFTFNNYNSNKDKNSAENGSSKIIPTNSISDNNGGGNTPKYSMHGKVETQTHNILNYIDSVLSQT</sequence>
<comment type="caution">
    <text evidence="2">The sequence shown here is derived from an EMBL/GenBank/DDBJ whole genome shotgun (WGS) entry which is preliminary data.</text>
</comment>
<dbReference type="InterPro" id="IPR019412">
    <property type="entry name" value="IML2/TPR_39"/>
</dbReference>
<dbReference type="PANTHER" id="PTHR31859">
    <property type="entry name" value="TETRATRICOPEPTIDE REPEAT PROTEIN 39 FAMILY MEMBER"/>
    <property type="match status" value="1"/>
</dbReference>
<dbReference type="Pfam" id="PF10300">
    <property type="entry name" value="Iml2-TPR_39"/>
    <property type="match status" value="2"/>
</dbReference>
<keyword evidence="3" id="KW-1185">Reference proteome</keyword>
<dbReference type="PANTHER" id="PTHR31859:SF1">
    <property type="entry name" value="TETRATRICOPEPTIDE REPEAT PROTEIN 39C"/>
    <property type="match status" value="1"/>
</dbReference>
<feature type="region of interest" description="Disordered" evidence="1">
    <location>
        <begin position="1295"/>
        <end position="1326"/>
    </location>
</feature>